<dbReference type="RefSeq" id="WP_031567090.1">
    <property type="nucleotide sequence ID" value="NZ_CAAAIS010000005.1"/>
</dbReference>
<dbReference type="GO" id="GO:0005829">
    <property type="term" value="C:cytosol"/>
    <property type="evidence" value="ECO:0007669"/>
    <property type="project" value="TreeGrafter"/>
</dbReference>
<dbReference type="GO" id="GO:0016491">
    <property type="term" value="F:oxidoreductase activity"/>
    <property type="evidence" value="ECO:0007669"/>
    <property type="project" value="InterPro"/>
</dbReference>
<proteinExistence type="predicted"/>
<dbReference type="PANTHER" id="PTHR30543">
    <property type="entry name" value="CHROMATE REDUCTASE"/>
    <property type="match status" value="1"/>
</dbReference>
<evidence type="ECO:0000259" key="3">
    <source>
        <dbReference type="Pfam" id="PF03358"/>
    </source>
</evidence>
<dbReference type="SUPFAM" id="SSF52218">
    <property type="entry name" value="Flavoproteins"/>
    <property type="match status" value="1"/>
</dbReference>
<dbReference type="OrthoDB" id="9812295at2"/>
<dbReference type="Pfam" id="PF03358">
    <property type="entry name" value="FMN_red"/>
    <property type="match status" value="1"/>
</dbReference>
<evidence type="ECO:0000313" key="4">
    <source>
        <dbReference type="EMBL" id="STY28012.1"/>
    </source>
</evidence>
<keyword evidence="2" id="KW-0285">Flavoprotein</keyword>
<dbReference type="InterPro" id="IPR029039">
    <property type="entry name" value="Flavoprotein-like_sf"/>
</dbReference>
<dbReference type="Proteomes" id="UP000255297">
    <property type="component" value="Unassembled WGS sequence"/>
</dbReference>
<comment type="cofactor">
    <cofactor evidence="1">
        <name>FMN</name>
        <dbReference type="ChEBI" id="CHEBI:58210"/>
    </cofactor>
</comment>
<keyword evidence="2" id="KW-0288">FMN</keyword>
<protein>
    <submittedName>
        <fullName evidence="4">Chromate reductase, Class I, flavoprotein</fullName>
    </submittedName>
</protein>
<dbReference type="EMBL" id="UGPB01000001">
    <property type="protein sequence ID" value="STY28012.1"/>
    <property type="molecule type" value="Genomic_DNA"/>
</dbReference>
<name>A0A378LQ81_9GAMM</name>
<accession>A0A378LQ81</accession>
<dbReference type="GO" id="GO:0010181">
    <property type="term" value="F:FMN binding"/>
    <property type="evidence" value="ECO:0007669"/>
    <property type="project" value="TreeGrafter"/>
</dbReference>
<dbReference type="PANTHER" id="PTHR30543:SF21">
    <property type="entry name" value="NAD(P)H-DEPENDENT FMN REDUCTASE LOT6"/>
    <property type="match status" value="1"/>
</dbReference>
<reference evidence="4 5" key="1">
    <citation type="submission" date="2018-06" db="EMBL/GenBank/DDBJ databases">
        <authorList>
            <consortium name="Pathogen Informatics"/>
            <person name="Doyle S."/>
        </authorList>
    </citation>
    <scope>NUCLEOTIDE SEQUENCE [LARGE SCALE GENOMIC DNA]</scope>
    <source>
        <strain evidence="4 5">NCTC11532</strain>
    </source>
</reference>
<evidence type="ECO:0000313" key="5">
    <source>
        <dbReference type="Proteomes" id="UP000255297"/>
    </source>
</evidence>
<feature type="domain" description="NADPH-dependent FMN reductase-like" evidence="3">
    <location>
        <begin position="4"/>
        <end position="151"/>
    </location>
</feature>
<keyword evidence="5" id="KW-1185">Reference proteome</keyword>
<gene>
    <name evidence="4" type="primary">yieF</name>
    <name evidence="4" type="ORF">NCTC11532_00173</name>
</gene>
<dbReference type="InterPro" id="IPR050712">
    <property type="entry name" value="NAD(P)H-dep_reductase"/>
</dbReference>
<evidence type="ECO:0000256" key="1">
    <source>
        <dbReference type="ARBA" id="ARBA00001917"/>
    </source>
</evidence>
<dbReference type="AlphaFoldDB" id="A0A378LQ81"/>
<dbReference type="STRING" id="1122170.GCA_000701265_01730"/>
<organism evidence="4 5">
    <name type="scientific">Legionella wadsworthii</name>
    <dbReference type="NCBI Taxonomy" id="28088"/>
    <lineage>
        <taxon>Bacteria</taxon>
        <taxon>Pseudomonadati</taxon>
        <taxon>Pseudomonadota</taxon>
        <taxon>Gammaproteobacteria</taxon>
        <taxon>Legionellales</taxon>
        <taxon>Legionellaceae</taxon>
        <taxon>Legionella</taxon>
    </lineage>
</organism>
<evidence type="ECO:0000256" key="2">
    <source>
        <dbReference type="ARBA" id="ARBA00022643"/>
    </source>
</evidence>
<sequence length="186" mass="21017">MSQRIAVLVGSLRKESYNRKLANVLLSIAPKSLSLHIVDIGNLPLYNQDFDDEKRPPASWVTFREQMKTFQGVIFVTPEYNRSVPAVLKNAVDVGSRPYGKSIWSKLPGAVISVSPSAIGGFGANHHLRQSFVFLDIPTLQQPETYIGHANELFDEQGQIKKEDTLKFLHQFMEAYADWVELNTRQ</sequence>
<dbReference type="InterPro" id="IPR005025">
    <property type="entry name" value="FMN_Rdtase-like_dom"/>
</dbReference>
<dbReference type="Gene3D" id="3.40.50.360">
    <property type="match status" value="1"/>
</dbReference>